<dbReference type="GO" id="GO:0016987">
    <property type="term" value="F:sigma factor activity"/>
    <property type="evidence" value="ECO:0007669"/>
    <property type="project" value="UniProtKB-KW"/>
</dbReference>
<gene>
    <name evidence="7" type="ORF">ICJ85_15635</name>
</gene>
<dbReference type="GO" id="GO:0003677">
    <property type="term" value="F:DNA binding"/>
    <property type="evidence" value="ECO:0007669"/>
    <property type="project" value="InterPro"/>
</dbReference>
<evidence type="ECO:0000259" key="5">
    <source>
        <dbReference type="Pfam" id="PF04542"/>
    </source>
</evidence>
<sequence length="191" mass="22402">MSVYGKYTDAKLLDLLSKDDQQAYTEIFNRYCKLLINHAYKILQNQDEANDIVQDVFLAIWNKRKDLNISGALSSYLYRATKNKILNHIAHEKVVLRYADSISGFMENDYAFADLNQREEELQIIIAKEIESLPQKMREIFILRKLEELSYDEIANQLNISDKTAKQQVYNALKKLKEKINPFLVVLMFKI</sequence>
<name>A0A8J6U644_9FLAO</name>
<comment type="similarity">
    <text evidence="1">Belongs to the sigma-70 factor family. ECF subfamily.</text>
</comment>
<dbReference type="InterPro" id="IPR007627">
    <property type="entry name" value="RNA_pol_sigma70_r2"/>
</dbReference>
<dbReference type="PANTHER" id="PTHR43133:SF46">
    <property type="entry name" value="RNA POLYMERASE SIGMA-70 FACTOR ECF SUBFAMILY"/>
    <property type="match status" value="1"/>
</dbReference>
<dbReference type="Pfam" id="PF04542">
    <property type="entry name" value="Sigma70_r2"/>
    <property type="match status" value="1"/>
</dbReference>
<dbReference type="InterPro" id="IPR013325">
    <property type="entry name" value="RNA_pol_sigma_r2"/>
</dbReference>
<dbReference type="Proteomes" id="UP000621516">
    <property type="component" value="Unassembled WGS sequence"/>
</dbReference>
<keyword evidence="4" id="KW-0804">Transcription</keyword>
<evidence type="ECO:0000256" key="1">
    <source>
        <dbReference type="ARBA" id="ARBA00010641"/>
    </source>
</evidence>
<dbReference type="EMBL" id="JACVXD010000017">
    <property type="protein sequence ID" value="MBD0825447.1"/>
    <property type="molecule type" value="Genomic_DNA"/>
</dbReference>
<protein>
    <submittedName>
        <fullName evidence="7">RNA polymerase sigma-70 factor</fullName>
    </submittedName>
</protein>
<dbReference type="NCBIfam" id="TIGR02937">
    <property type="entry name" value="sigma70-ECF"/>
    <property type="match status" value="1"/>
</dbReference>
<dbReference type="GO" id="GO:0006352">
    <property type="term" value="P:DNA-templated transcription initiation"/>
    <property type="evidence" value="ECO:0007669"/>
    <property type="project" value="InterPro"/>
</dbReference>
<dbReference type="InterPro" id="IPR013324">
    <property type="entry name" value="RNA_pol_sigma_r3/r4-like"/>
</dbReference>
<evidence type="ECO:0000256" key="2">
    <source>
        <dbReference type="ARBA" id="ARBA00023015"/>
    </source>
</evidence>
<reference evidence="7 8" key="1">
    <citation type="journal article" date="2018" name="J. Microbiol.">
        <title>Aestuariibaculum marinum sp. nov., a marine bacterium isolated from seawater in South Korea.</title>
        <authorList>
            <person name="Choi J."/>
            <person name="Lee D."/>
            <person name="Jang J.H."/>
            <person name="Cha S."/>
            <person name="Seo T."/>
        </authorList>
    </citation>
    <scope>NUCLEOTIDE SEQUENCE [LARGE SCALE GENOMIC DNA]</scope>
    <source>
        <strain evidence="7 8">IP7</strain>
    </source>
</reference>
<evidence type="ECO:0000259" key="6">
    <source>
        <dbReference type="Pfam" id="PF08281"/>
    </source>
</evidence>
<evidence type="ECO:0000256" key="3">
    <source>
        <dbReference type="ARBA" id="ARBA00023082"/>
    </source>
</evidence>
<dbReference type="CDD" id="cd06171">
    <property type="entry name" value="Sigma70_r4"/>
    <property type="match status" value="1"/>
</dbReference>
<dbReference type="SUPFAM" id="SSF88659">
    <property type="entry name" value="Sigma3 and sigma4 domains of RNA polymerase sigma factors"/>
    <property type="match status" value="1"/>
</dbReference>
<dbReference type="InterPro" id="IPR036388">
    <property type="entry name" value="WH-like_DNA-bd_sf"/>
</dbReference>
<dbReference type="InterPro" id="IPR014284">
    <property type="entry name" value="RNA_pol_sigma-70_dom"/>
</dbReference>
<evidence type="ECO:0000313" key="8">
    <source>
        <dbReference type="Proteomes" id="UP000621516"/>
    </source>
</evidence>
<dbReference type="InterPro" id="IPR039425">
    <property type="entry name" value="RNA_pol_sigma-70-like"/>
</dbReference>
<dbReference type="Pfam" id="PF08281">
    <property type="entry name" value="Sigma70_r4_2"/>
    <property type="match status" value="1"/>
</dbReference>
<feature type="domain" description="RNA polymerase sigma factor 70 region 4 type 2" evidence="6">
    <location>
        <begin position="126"/>
        <end position="176"/>
    </location>
</feature>
<evidence type="ECO:0000256" key="4">
    <source>
        <dbReference type="ARBA" id="ARBA00023163"/>
    </source>
</evidence>
<dbReference type="Gene3D" id="1.10.1740.10">
    <property type="match status" value="1"/>
</dbReference>
<accession>A0A8J6U644</accession>
<dbReference type="PANTHER" id="PTHR43133">
    <property type="entry name" value="RNA POLYMERASE ECF-TYPE SIGMA FACTO"/>
    <property type="match status" value="1"/>
</dbReference>
<keyword evidence="2" id="KW-0805">Transcription regulation</keyword>
<dbReference type="InterPro" id="IPR013249">
    <property type="entry name" value="RNA_pol_sigma70_r4_t2"/>
</dbReference>
<keyword evidence="8" id="KW-1185">Reference proteome</keyword>
<organism evidence="7 8">
    <name type="scientific">Aestuariibaculum marinum</name>
    <dbReference type="NCBI Taxonomy" id="2683592"/>
    <lineage>
        <taxon>Bacteria</taxon>
        <taxon>Pseudomonadati</taxon>
        <taxon>Bacteroidota</taxon>
        <taxon>Flavobacteriia</taxon>
        <taxon>Flavobacteriales</taxon>
        <taxon>Flavobacteriaceae</taxon>
    </lineage>
</organism>
<dbReference type="SUPFAM" id="SSF88946">
    <property type="entry name" value="Sigma2 domain of RNA polymerase sigma factors"/>
    <property type="match status" value="1"/>
</dbReference>
<proteinExistence type="inferred from homology"/>
<dbReference type="Gene3D" id="1.10.10.10">
    <property type="entry name" value="Winged helix-like DNA-binding domain superfamily/Winged helix DNA-binding domain"/>
    <property type="match status" value="1"/>
</dbReference>
<evidence type="ECO:0000313" key="7">
    <source>
        <dbReference type="EMBL" id="MBD0825447.1"/>
    </source>
</evidence>
<dbReference type="NCBIfam" id="TIGR02985">
    <property type="entry name" value="Sig70_bacteroi1"/>
    <property type="match status" value="1"/>
</dbReference>
<keyword evidence="3" id="KW-0731">Sigma factor</keyword>
<feature type="domain" description="RNA polymerase sigma-70 region 2" evidence="5">
    <location>
        <begin position="28"/>
        <end position="92"/>
    </location>
</feature>
<comment type="caution">
    <text evidence="7">The sequence shown here is derived from an EMBL/GenBank/DDBJ whole genome shotgun (WGS) entry which is preliminary data.</text>
</comment>
<dbReference type="InterPro" id="IPR014327">
    <property type="entry name" value="RNA_pol_sigma70_bacteroid"/>
</dbReference>
<dbReference type="AlphaFoldDB" id="A0A8J6U644"/>